<dbReference type="Proteomes" id="UP001196413">
    <property type="component" value="Unassembled WGS sequence"/>
</dbReference>
<dbReference type="EMBL" id="JAHQIW010002912">
    <property type="protein sequence ID" value="KAJ1356801.1"/>
    <property type="molecule type" value="Genomic_DNA"/>
</dbReference>
<gene>
    <name evidence="1" type="ORF">KIN20_009991</name>
    <name evidence="2" type="ORF">KIN20_014597</name>
</gene>
<comment type="caution">
    <text evidence="2">The sequence shown here is derived from an EMBL/GenBank/DDBJ whole genome shotgun (WGS) entry which is preliminary data.</text>
</comment>
<dbReference type="Gene3D" id="1.10.1170.10">
    <property type="entry name" value="Inhibitor Of Apoptosis Protein (2mihbC-IAP-1), Chain A"/>
    <property type="match status" value="1"/>
</dbReference>
<sequence>MMLSKSLERGGPTGLLLHVTGENGSVAGTRVTQRLTERQVIQLTRAGFVYSGSRTEPATAKCVFCFKKRIFATEDDPCQHVMWSGKGTCTARDTYFVLTDSSAGQNPSPVDLFIDVFMAAVITIHKGLSAVRNVTAIIAVALQK</sequence>
<proteinExistence type="predicted"/>
<dbReference type="EMBL" id="JAHQIW010001699">
    <property type="protein sequence ID" value="KAJ1353383.1"/>
    <property type="molecule type" value="Genomic_DNA"/>
</dbReference>
<evidence type="ECO:0000313" key="2">
    <source>
        <dbReference type="EMBL" id="KAJ1356801.1"/>
    </source>
</evidence>
<accession>A0AAD5QS09</accession>
<organism evidence="2 3">
    <name type="scientific">Parelaphostrongylus tenuis</name>
    <name type="common">Meningeal worm</name>
    <dbReference type="NCBI Taxonomy" id="148309"/>
    <lineage>
        <taxon>Eukaryota</taxon>
        <taxon>Metazoa</taxon>
        <taxon>Ecdysozoa</taxon>
        <taxon>Nematoda</taxon>
        <taxon>Chromadorea</taxon>
        <taxon>Rhabditida</taxon>
        <taxon>Rhabditina</taxon>
        <taxon>Rhabditomorpha</taxon>
        <taxon>Strongyloidea</taxon>
        <taxon>Metastrongylidae</taxon>
        <taxon>Parelaphostrongylus</taxon>
    </lineage>
</organism>
<evidence type="ECO:0000313" key="3">
    <source>
        <dbReference type="Proteomes" id="UP001196413"/>
    </source>
</evidence>
<evidence type="ECO:0000313" key="1">
    <source>
        <dbReference type="EMBL" id="KAJ1353383.1"/>
    </source>
</evidence>
<keyword evidence="3" id="KW-1185">Reference proteome</keyword>
<dbReference type="AlphaFoldDB" id="A0AAD5QS09"/>
<dbReference type="SUPFAM" id="SSF57924">
    <property type="entry name" value="Inhibitor of apoptosis (IAP) repeat"/>
    <property type="match status" value="1"/>
</dbReference>
<name>A0AAD5QS09_PARTN</name>
<protein>
    <submittedName>
        <fullName evidence="2">Uncharacterized protein</fullName>
    </submittedName>
</protein>
<reference evidence="2" key="1">
    <citation type="submission" date="2021-06" db="EMBL/GenBank/DDBJ databases">
        <title>Parelaphostrongylus tenuis whole genome reference sequence.</title>
        <authorList>
            <person name="Garwood T.J."/>
            <person name="Larsen P.A."/>
            <person name="Fountain-Jones N.M."/>
            <person name="Garbe J.R."/>
            <person name="Macchietto M.G."/>
            <person name="Kania S.A."/>
            <person name="Gerhold R.W."/>
            <person name="Richards J.E."/>
            <person name="Wolf T.M."/>
        </authorList>
    </citation>
    <scope>NUCLEOTIDE SEQUENCE</scope>
    <source>
        <strain evidence="2">MNPRO001-30</strain>
        <tissue evidence="2">Meninges</tissue>
    </source>
</reference>